<sequence>MVKRAVILTLFLLGFAFSSEFVTLNFNAKNANSKTLLVKAINLSLDEINARVAFINEFSNEPFFYSLNLWRDKSLDLNKIYANFIKHGIKISNIAKSPDVFDFTLDARNLKIAILEPKFNEPVVLDRANSSYFINLNNATKLIITPTQSSEWLALIRLYDDNLNQIELIQKDSPVARLELDLRGASYALISDSIDINNIKGGLTLNFKKE</sequence>
<name>A0ABT7HSE3_9BACT</name>
<accession>A0ABT7HSE3</accession>
<dbReference type="RefSeq" id="WP_284938314.1">
    <property type="nucleotide sequence ID" value="NZ_JANURM010000016.1"/>
</dbReference>
<gene>
    <name evidence="1" type="ORF">NYG85_09620</name>
</gene>
<organism evidence="1 2">
    <name type="scientific">Campylobacter gastrosuis</name>
    <dbReference type="NCBI Taxonomy" id="2974576"/>
    <lineage>
        <taxon>Bacteria</taxon>
        <taxon>Pseudomonadati</taxon>
        <taxon>Campylobacterota</taxon>
        <taxon>Epsilonproteobacteria</taxon>
        <taxon>Campylobacterales</taxon>
        <taxon>Campylobacteraceae</taxon>
        <taxon>Campylobacter</taxon>
    </lineage>
</organism>
<dbReference type="EMBL" id="JANURM010000016">
    <property type="protein sequence ID" value="MDL0089615.1"/>
    <property type="molecule type" value="Genomic_DNA"/>
</dbReference>
<protein>
    <submittedName>
        <fullName evidence="1">Uncharacterized protein</fullName>
    </submittedName>
</protein>
<evidence type="ECO:0000313" key="1">
    <source>
        <dbReference type="EMBL" id="MDL0089615.1"/>
    </source>
</evidence>
<dbReference type="Proteomes" id="UP001173801">
    <property type="component" value="Unassembled WGS sequence"/>
</dbReference>
<proteinExistence type="predicted"/>
<reference evidence="1" key="2">
    <citation type="journal article" date="2023" name="Microorganisms">
        <title>Isolation and Genomic Characteristics of Cat-Borne Campylobacter felis sp. nov. and Sheep-Borne Campylobacter ovis sp. nov.</title>
        <authorList>
            <person name="Wang H."/>
            <person name="Li Y."/>
            <person name="Gu Y."/>
            <person name="Zhou G."/>
            <person name="Chen X."/>
            <person name="Zhang X."/>
            <person name="Shao Z."/>
            <person name="Zhang J."/>
            <person name="Zhang M."/>
        </authorList>
    </citation>
    <scope>NUCLEOTIDE SEQUENCE</scope>
    <source>
        <strain evidence="1">PS10</strain>
    </source>
</reference>
<keyword evidence="2" id="KW-1185">Reference proteome</keyword>
<comment type="caution">
    <text evidence="1">The sequence shown here is derived from an EMBL/GenBank/DDBJ whole genome shotgun (WGS) entry which is preliminary data.</text>
</comment>
<reference evidence="1" key="1">
    <citation type="submission" date="2022-08" db="EMBL/GenBank/DDBJ databases">
        <authorList>
            <person name="Wang H."/>
        </authorList>
    </citation>
    <scope>NUCLEOTIDE SEQUENCE</scope>
    <source>
        <strain evidence="1">PS10</strain>
    </source>
</reference>
<evidence type="ECO:0000313" key="2">
    <source>
        <dbReference type="Proteomes" id="UP001173801"/>
    </source>
</evidence>